<evidence type="ECO:0000313" key="4">
    <source>
        <dbReference type="EMBL" id="RAV13793.1"/>
    </source>
</evidence>
<keyword evidence="1" id="KW-0175">Coiled coil</keyword>
<dbReference type="Gene3D" id="3.40.50.2000">
    <property type="entry name" value="Glycogen Phosphorylase B"/>
    <property type="match status" value="1"/>
</dbReference>
<dbReference type="CDD" id="cd03801">
    <property type="entry name" value="GT4_PimA-like"/>
    <property type="match status" value="1"/>
</dbReference>
<dbReference type="InterPro" id="IPR001173">
    <property type="entry name" value="Glyco_trans_2-like"/>
</dbReference>
<dbReference type="EMBL" id="QMFB01000028">
    <property type="protein sequence ID" value="RAV13793.1"/>
    <property type="molecule type" value="Genomic_DNA"/>
</dbReference>
<dbReference type="Pfam" id="PF13692">
    <property type="entry name" value="Glyco_trans_1_4"/>
    <property type="match status" value="1"/>
</dbReference>
<feature type="domain" description="Glycosyltransferase 2-like" evidence="2">
    <location>
        <begin position="452"/>
        <end position="618"/>
    </location>
</feature>
<reference evidence="4 5" key="1">
    <citation type="journal article" date="2009" name="Int. J. Syst. Evol. Microbiol.">
        <title>Paenibacillus contaminans sp. nov., isolated from a contaminated laboratory plate.</title>
        <authorList>
            <person name="Chou J.H."/>
            <person name="Lee J.H."/>
            <person name="Lin M.C."/>
            <person name="Chang P.S."/>
            <person name="Arun A.B."/>
            <person name="Young C.C."/>
            <person name="Chen W.M."/>
        </authorList>
    </citation>
    <scope>NUCLEOTIDE SEQUENCE [LARGE SCALE GENOMIC DNA]</scope>
    <source>
        <strain evidence="4 5">CKOBP-6</strain>
    </source>
</reference>
<evidence type="ECO:0000313" key="5">
    <source>
        <dbReference type="Proteomes" id="UP000250369"/>
    </source>
</evidence>
<dbReference type="OrthoDB" id="8936324at2"/>
<comment type="caution">
    <text evidence="4">The sequence shown here is derived from an EMBL/GenBank/DDBJ whole genome shotgun (WGS) entry which is preliminary data.</text>
</comment>
<name>A0A329M5B1_9BACL</name>
<dbReference type="SUPFAM" id="SSF53335">
    <property type="entry name" value="S-adenosyl-L-methionine-dependent methyltransferases"/>
    <property type="match status" value="1"/>
</dbReference>
<dbReference type="Pfam" id="PF00535">
    <property type="entry name" value="Glycos_transf_2"/>
    <property type="match status" value="1"/>
</dbReference>
<dbReference type="Pfam" id="PF08241">
    <property type="entry name" value="Methyltransf_11"/>
    <property type="match status" value="1"/>
</dbReference>
<dbReference type="PANTHER" id="PTHR43179">
    <property type="entry name" value="RHAMNOSYLTRANSFERASE WBBL"/>
    <property type="match status" value="1"/>
</dbReference>
<accession>A0A329M5B1</accession>
<dbReference type="GO" id="GO:0008757">
    <property type="term" value="F:S-adenosylmethionine-dependent methyltransferase activity"/>
    <property type="evidence" value="ECO:0007669"/>
    <property type="project" value="InterPro"/>
</dbReference>
<evidence type="ECO:0000259" key="3">
    <source>
        <dbReference type="Pfam" id="PF08241"/>
    </source>
</evidence>
<feature type="domain" description="Methyltransferase type 11" evidence="3">
    <location>
        <begin position="38"/>
        <end position="133"/>
    </location>
</feature>
<dbReference type="SUPFAM" id="SSF53448">
    <property type="entry name" value="Nucleotide-diphospho-sugar transferases"/>
    <property type="match status" value="1"/>
</dbReference>
<dbReference type="CDD" id="cd04186">
    <property type="entry name" value="GT_2_like_c"/>
    <property type="match status" value="1"/>
</dbReference>
<dbReference type="AlphaFoldDB" id="A0A329M5B1"/>
<organism evidence="4 5">
    <name type="scientific">Paenibacillus contaminans</name>
    <dbReference type="NCBI Taxonomy" id="450362"/>
    <lineage>
        <taxon>Bacteria</taxon>
        <taxon>Bacillati</taxon>
        <taxon>Bacillota</taxon>
        <taxon>Bacilli</taxon>
        <taxon>Bacillales</taxon>
        <taxon>Paenibacillaceae</taxon>
        <taxon>Paenibacillus</taxon>
    </lineage>
</organism>
<proteinExistence type="predicted"/>
<dbReference type="InterPro" id="IPR029044">
    <property type="entry name" value="Nucleotide-diphossugar_trans"/>
</dbReference>
<feature type="coiled-coil region" evidence="1">
    <location>
        <begin position="284"/>
        <end position="311"/>
    </location>
</feature>
<dbReference type="InterPro" id="IPR013216">
    <property type="entry name" value="Methyltransf_11"/>
</dbReference>
<dbReference type="Gene3D" id="3.40.50.150">
    <property type="entry name" value="Vaccinia Virus protein VP39"/>
    <property type="match status" value="1"/>
</dbReference>
<keyword evidence="4" id="KW-0808">Transferase</keyword>
<dbReference type="Gene3D" id="3.90.550.10">
    <property type="entry name" value="Spore Coat Polysaccharide Biosynthesis Protein SpsA, Chain A"/>
    <property type="match status" value="1"/>
</dbReference>
<sequence>MEFTGERFTPSLDDKQLETEHLQRYYSITELVKGKVVLDAACGEGYGAFYIAQYAKTVYGIDIDHDTIFHANQKYGKANLHYKQGSVEKLEIPECSIDVVISFETIEHVDESQQHTFLKEIKRVLKKDGIVIISTPDKYLYSDLPRYDNPFHIKEFYKDEFRDFLEGYFANVKMYFQRFEVVSLLGNEMCESFDDIQINDGERLNKGKYMVAVCGDLDISDVEIHSLVLDNGIHYQDLISRVIGLQDEVEERNSHISKLDEFIESKEKQTAQLNELLLSEQANNHNLRNYLNVAEAELEETNAKFVTMENDFKEIANHKDIVINNQLGHINQLLEQERRLVTILNSSGWKGLNKYYRFRDAILPQSSKRKLVAKLLLKTIKNPRKMFGMVNSANIKKFMYYSRTDKTALLQNRIDNYLDRQQSQPKQEFTITKIDDTSKKLIFPKTDNPTISIIIPVYNQWSYTYSCLASILENTDGVSYEIIIADDLSTDETQNIQSVVENIVVIRDDVNRGFLLNCNHAATFAKGKYVYFLNNDTNVQPNWLSSLLDMIEKDETIGMIGSKLVYPDGRLQEAGGIIWSDSSGWNYGRLDDPAHSDYNYVKEVDYISGAAIMIRSQLWKELGGFDERFVPAYYEDTDLAFEVRKLGYKVVLQPQSVVIHFEGISHGTDTNAGIKSYQIKNKEKFVEKWKDTLQNEHFENATDVFWARDRSSKKKTIVVVDHYVPHYDKDAGGRCVYQYLTLFVEMGYHVIFIGDNFFKHEPYTSQLEQLGIQVLYGNWYAKHIDDWVKQNQKYIDYVYLNRPHISIKYIDLFKNHTNAKVVYFGHDLHYVRERRNYEIDNNPEFLKSADKWKKMEFELFRKSDVIYVVGNYEQELVKREFPHKEVRNIPLYLYDHNHFSSEQLSDFEERKDLLFVGGFGHKPNQDGVLWFVKSVWPKIYEERKDVKLFIVGSNPPSEIKELSSDRIIVTGFVSDEELEKYYKQCRVVVVPLRFGAGVKGKVVEAMANGLPLITTSIGAEGLQEVESVVRIADDEQKFGDEVLSLYTNRDMWEEISRKSFEYIEDNFSKASAKELIKEDFGKKG</sequence>
<dbReference type="CDD" id="cd02440">
    <property type="entry name" value="AdoMet_MTases"/>
    <property type="match status" value="1"/>
</dbReference>
<gene>
    <name evidence="4" type="ORF">DQG23_32430</name>
</gene>
<keyword evidence="5" id="KW-1185">Reference proteome</keyword>
<dbReference type="Proteomes" id="UP000250369">
    <property type="component" value="Unassembled WGS sequence"/>
</dbReference>
<protein>
    <submittedName>
        <fullName evidence="4">Glycosyl transferase family 2</fullName>
    </submittedName>
</protein>
<evidence type="ECO:0000259" key="2">
    <source>
        <dbReference type="Pfam" id="PF00535"/>
    </source>
</evidence>
<dbReference type="PANTHER" id="PTHR43179:SF7">
    <property type="entry name" value="RHAMNOSYLTRANSFERASE WBBL"/>
    <property type="match status" value="1"/>
</dbReference>
<dbReference type="InterPro" id="IPR029063">
    <property type="entry name" value="SAM-dependent_MTases_sf"/>
</dbReference>
<dbReference type="SUPFAM" id="SSF53756">
    <property type="entry name" value="UDP-Glycosyltransferase/glycogen phosphorylase"/>
    <property type="match status" value="1"/>
</dbReference>
<evidence type="ECO:0000256" key="1">
    <source>
        <dbReference type="SAM" id="Coils"/>
    </source>
</evidence>
<dbReference type="RefSeq" id="WP_113035184.1">
    <property type="nucleotide sequence ID" value="NZ_QMFB01000028.1"/>
</dbReference>